<dbReference type="EC" id="3.1.3.48" evidence="5"/>
<dbReference type="GO" id="GO:0030145">
    <property type="term" value="F:manganese ion binding"/>
    <property type="evidence" value="ECO:0007669"/>
    <property type="project" value="UniProtKB-UniRule"/>
</dbReference>
<dbReference type="Pfam" id="PF19567">
    <property type="entry name" value="CpsB_CapC"/>
    <property type="match status" value="1"/>
</dbReference>
<accession>A0AB38A128</accession>
<dbReference type="InterPro" id="IPR016667">
    <property type="entry name" value="Caps_polysacc_synth_CpsB/CapC"/>
</dbReference>
<evidence type="ECO:0000256" key="2">
    <source>
        <dbReference type="ARBA" id="ARBA00022801"/>
    </source>
</evidence>
<proteinExistence type="inferred from homology"/>
<dbReference type="PIRSF" id="PIRSF016557">
    <property type="entry name" value="Caps_synth_CpsB"/>
    <property type="match status" value="1"/>
</dbReference>
<comment type="catalytic activity">
    <reaction evidence="4 5">
        <text>O-phospho-L-tyrosyl-[protein] + H2O = L-tyrosyl-[protein] + phosphate</text>
        <dbReference type="Rhea" id="RHEA:10684"/>
        <dbReference type="Rhea" id="RHEA-COMP:10136"/>
        <dbReference type="Rhea" id="RHEA-COMP:20101"/>
        <dbReference type="ChEBI" id="CHEBI:15377"/>
        <dbReference type="ChEBI" id="CHEBI:43474"/>
        <dbReference type="ChEBI" id="CHEBI:46858"/>
        <dbReference type="ChEBI" id="CHEBI:61978"/>
        <dbReference type="EC" id="3.1.3.48"/>
    </reaction>
</comment>
<comment type="similarity">
    <text evidence="1 5">Belongs to the metallo-dependent hydrolases superfamily. CpsB/CapC family.</text>
</comment>
<dbReference type="PANTHER" id="PTHR39181">
    <property type="entry name" value="TYROSINE-PROTEIN PHOSPHATASE YWQE"/>
    <property type="match status" value="1"/>
</dbReference>
<dbReference type="InterPro" id="IPR016195">
    <property type="entry name" value="Pol/histidinol_Pase-like"/>
</dbReference>
<gene>
    <name evidence="6" type="ORF">SAMN04488525_103476</name>
</gene>
<dbReference type="EMBL" id="FNQH01000003">
    <property type="protein sequence ID" value="SEA56878.1"/>
    <property type="molecule type" value="Genomic_DNA"/>
</dbReference>
<sequence>MIDLHCHLLPGVDDGARTLDDSLAMAQLAVSEGISHILVTPHHNNGKYLNPKEAVLEATAALQSELDDRGIGLKIFPGQELRINGEILEDIEKGDILFIDDEEHYLLIEFPTMSIPHYAESLFFKLRQKGITPVIVHPERNQAIMDDPNILLPFIERGALAQVTASSYVGAFGKDVAKLSHQLIEANLVHVIASDAHNVRGRGFHYKKAFTQLEADFGSEQVAYFHQNAKNLLNGDVVHTEPPVEVSTKRKRIAILSKVKKSFLTGMRRNDS</sequence>
<evidence type="ECO:0000313" key="6">
    <source>
        <dbReference type="EMBL" id="SEA56878.1"/>
    </source>
</evidence>
<dbReference type="Proteomes" id="UP000199042">
    <property type="component" value="Unassembled WGS sequence"/>
</dbReference>
<reference evidence="6 7" key="1">
    <citation type="submission" date="2016-10" db="EMBL/GenBank/DDBJ databases">
        <authorList>
            <person name="Varghese N."/>
            <person name="Submissions S."/>
        </authorList>
    </citation>
    <scope>NUCLEOTIDE SEQUENCE [LARGE SCALE GENOMIC DNA]</scope>
    <source>
        <strain evidence="6 7">DSM 14526</strain>
    </source>
</reference>
<evidence type="ECO:0000256" key="4">
    <source>
        <dbReference type="ARBA" id="ARBA00051722"/>
    </source>
</evidence>
<dbReference type="AlphaFoldDB" id="A0AB38A128"/>
<dbReference type="SUPFAM" id="SSF89550">
    <property type="entry name" value="PHP domain-like"/>
    <property type="match status" value="1"/>
</dbReference>
<dbReference type="GO" id="GO:0004725">
    <property type="term" value="F:protein tyrosine phosphatase activity"/>
    <property type="evidence" value="ECO:0007669"/>
    <property type="project" value="UniProtKB-UniRule"/>
</dbReference>
<keyword evidence="3 5" id="KW-0904">Protein phosphatase</keyword>
<dbReference type="PANTHER" id="PTHR39181:SF1">
    <property type="entry name" value="TYROSINE-PROTEIN PHOSPHATASE YWQE"/>
    <property type="match status" value="1"/>
</dbReference>
<dbReference type="RefSeq" id="WP_245826668.1">
    <property type="nucleotide sequence ID" value="NZ_FJNA01000001.1"/>
</dbReference>
<name>A0AB38A128_9LACT</name>
<evidence type="ECO:0000313" key="7">
    <source>
        <dbReference type="Proteomes" id="UP000199042"/>
    </source>
</evidence>
<keyword evidence="7" id="KW-1185">Reference proteome</keyword>
<protein>
    <recommendedName>
        <fullName evidence="5">Tyrosine-protein phosphatase</fullName>
        <ecNumber evidence="5">3.1.3.48</ecNumber>
    </recommendedName>
</protein>
<dbReference type="Gene3D" id="3.20.20.140">
    <property type="entry name" value="Metal-dependent hydrolases"/>
    <property type="match status" value="1"/>
</dbReference>
<evidence type="ECO:0000256" key="5">
    <source>
        <dbReference type="PIRNR" id="PIRNR016557"/>
    </source>
</evidence>
<evidence type="ECO:0000256" key="1">
    <source>
        <dbReference type="ARBA" id="ARBA00005750"/>
    </source>
</evidence>
<evidence type="ECO:0000256" key="3">
    <source>
        <dbReference type="ARBA" id="ARBA00022912"/>
    </source>
</evidence>
<keyword evidence="2 5" id="KW-0378">Hydrolase</keyword>
<organism evidence="6 7">
    <name type="scientific">Trichococcus collinsii</name>
    <dbReference type="NCBI Taxonomy" id="157076"/>
    <lineage>
        <taxon>Bacteria</taxon>
        <taxon>Bacillati</taxon>
        <taxon>Bacillota</taxon>
        <taxon>Bacilli</taxon>
        <taxon>Lactobacillales</taxon>
        <taxon>Carnobacteriaceae</taxon>
        <taxon>Trichococcus</taxon>
    </lineage>
</organism>
<comment type="caution">
    <text evidence="6">The sequence shown here is derived from an EMBL/GenBank/DDBJ whole genome shotgun (WGS) entry which is preliminary data.</text>
</comment>